<sequence>MSEENLLQALDDEYKAYSFYTLAIPFGEIFTNLQNAENAHINALTFQLQKLNSPIPNNPYLNTIALPSNAIEALQIALEQENANIALYNDLIAKEQNLEILDVFYRLQAASFNHHIPALQQALASSKNTGNLMDMLNNGRELLDETGEMIEKLKEGTLNQEQLEDFLSRLNYSLVGGVIVGAFGVIICNELLNQNKE</sequence>
<dbReference type="CDD" id="cd01048">
    <property type="entry name" value="Ferritin_like_AB2"/>
    <property type="match status" value="1"/>
</dbReference>
<evidence type="ECO:0008006" key="5">
    <source>
        <dbReference type="Google" id="ProtNLM"/>
    </source>
</evidence>
<evidence type="ECO:0000313" key="3">
    <source>
        <dbReference type="EMBL" id="PKT82762.1"/>
    </source>
</evidence>
<evidence type="ECO:0000256" key="1">
    <source>
        <dbReference type="SAM" id="Coils"/>
    </source>
</evidence>
<dbReference type="EMBL" id="MBPK01000001">
    <property type="protein sequence ID" value="PKT82762.1"/>
    <property type="molecule type" value="Genomic_DNA"/>
</dbReference>
<keyword evidence="2" id="KW-1133">Transmembrane helix</keyword>
<dbReference type="InterPro" id="IPR019243">
    <property type="entry name" value="DUF2202"/>
</dbReference>
<dbReference type="Proteomes" id="UP000233350">
    <property type="component" value="Unassembled WGS sequence"/>
</dbReference>
<accession>A0A2N3PLQ2</accession>
<keyword evidence="2" id="KW-0472">Membrane</keyword>
<dbReference type="RefSeq" id="WP_101312885.1">
    <property type="nucleotide sequence ID" value="NZ_CALJBS010000009.1"/>
</dbReference>
<evidence type="ECO:0000313" key="4">
    <source>
        <dbReference type="Proteomes" id="UP000233350"/>
    </source>
</evidence>
<dbReference type="STRING" id="556267.HWAG_01153"/>
<protein>
    <recommendedName>
        <fullName evidence="5">DUF2202 domain-containing protein</fullName>
    </recommendedName>
</protein>
<feature type="transmembrane region" description="Helical" evidence="2">
    <location>
        <begin position="170"/>
        <end position="192"/>
    </location>
</feature>
<feature type="coiled-coil region" evidence="1">
    <location>
        <begin position="71"/>
        <end position="98"/>
    </location>
</feature>
<dbReference type="SUPFAM" id="SSF47240">
    <property type="entry name" value="Ferritin-like"/>
    <property type="match status" value="1"/>
</dbReference>
<dbReference type="GeneID" id="78825514"/>
<dbReference type="OrthoDB" id="573482at2"/>
<dbReference type="InterPro" id="IPR009078">
    <property type="entry name" value="Ferritin-like_SF"/>
</dbReference>
<dbReference type="AlphaFoldDB" id="A0A2N3PLQ2"/>
<keyword evidence="4" id="KW-1185">Reference proteome</keyword>
<dbReference type="Gene3D" id="1.20.1260.10">
    <property type="match status" value="1"/>
</dbReference>
<proteinExistence type="predicted"/>
<evidence type="ECO:0000256" key="2">
    <source>
        <dbReference type="SAM" id="Phobius"/>
    </source>
</evidence>
<keyword evidence="2" id="KW-0812">Transmembrane</keyword>
<reference evidence="3 4" key="1">
    <citation type="submission" date="2016-07" db="EMBL/GenBank/DDBJ databases">
        <title>Detection of Helicobacter winghamensis from caecal content of red fox (Vulpes vulpes).</title>
        <authorList>
            <person name="Zanoni R.G."/>
            <person name="Florio D."/>
            <person name="Caffara M."/>
            <person name="Renzi M."/>
            <person name="Parisi A."/>
            <person name="Pasquali F."/>
            <person name="Manfreda G."/>
        </authorList>
    </citation>
    <scope>NUCLEOTIDE SEQUENCE [LARGE SCALE GENOMIC DNA]</scope>
    <source>
        <strain evidence="3 4">295_13</strain>
    </source>
</reference>
<keyword evidence="1" id="KW-0175">Coiled coil</keyword>
<organism evidence="3 4">
    <name type="scientific">Helicobacter winghamensis</name>
    <dbReference type="NCBI Taxonomy" id="157268"/>
    <lineage>
        <taxon>Bacteria</taxon>
        <taxon>Pseudomonadati</taxon>
        <taxon>Campylobacterota</taxon>
        <taxon>Epsilonproteobacteria</taxon>
        <taxon>Campylobacterales</taxon>
        <taxon>Helicobacteraceae</taxon>
        <taxon>Helicobacter</taxon>
    </lineage>
</organism>
<dbReference type="InterPro" id="IPR012347">
    <property type="entry name" value="Ferritin-like"/>
</dbReference>
<name>A0A2N3PLQ2_9HELI</name>
<comment type="caution">
    <text evidence="3">The sequence shown here is derived from an EMBL/GenBank/DDBJ whole genome shotgun (WGS) entry which is preliminary data.</text>
</comment>
<gene>
    <name evidence="3" type="ORF">BCM31_06330</name>
</gene>